<dbReference type="Proteomes" id="UP001604277">
    <property type="component" value="Unassembled WGS sequence"/>
</dbReference>
<protein>
    <submittedName>
        <fullName evidence="3">3-phosphoshikimate 1-carboxyvinyltransferase</fullName>
    </submittedName>
</protein>
<evidence type="ECO:0000256" key="1">
    <source>
        <dbReference type="ARBA" id="ARBA00022679"/>
    </source>
</evidence>
<evidence type="ECO:0000313" key="3">
    <source>
        <dbReference type="EMBL" id="KAL2477954.1"/>
    </source>
</evidence>
<dbReference type="EMBL" id="JBFOLJ010000014">
    <property type="protein sequence ID" value="KAL2477954.1"/>
    <property type="molecule type" value="Genomic_DNA"/>
</dbReference>
<proteinExistence type="predicted"/>
<keyword evidence="1" id="KW-0808">Transferase</keyword>
<sequence>MTLKLMERFGVTVAHSGSWESGTNFWFEEVKSTSLLETLMLKVMPQVPVTSWLVQLLLPTCGTMTVDSCGTSSLQSDVRFAEVLEKVGAEVTWTENSVTVKGHPRASFWKETFALC</sequence>
<accession>A0ABD1QSL3</accession>
<comment type="caution">
    <text evidence="3">The sequence shown here is derived from an EMBL/GenBank/DDBJ whole genome shotgun (WGS) entry which is preliminary data.</text>
</comment>
<evidence type="ECO:0000313" key="4">
    <source>
        <dbReference type="Proteomes" id="UP001604277"/>
    </source>
</evidence>
<dbReference type="PANTHER" id="PTHR21090">
    <property type="entry name" value="AROM/DEHYDROQUINATE SYNTHASE"/>
    <property type="match status" value="1"/>
</dbReference>
<gene>
    <name evidence="3" type="ORF">Fot_46968</name>
</gene>
<dbReference type="InterPro" id="IPR036968">
    <property type="entry name" value="Enolpyruvate_Tfrase_sf"/>
</dbReference>
<dbReference type="PANTHER" id="PTHR21090:SF5">
    <property type="entry name" value="PENTAFUNCTIONAL AROM POLYPEPTIDE"/>
    <property type="match status" value="1"/>
</dbReference>
<dbReference type="GO" id="GO:0016740">
    <property type="term" value="F:transferase activity"/>
    <property type="evidence" value="ECO:0007669"/>
    <property type="project" value="UniProtKB-KW"/>
</dbReference>
<keyword evidence="4" id="KW-1185">Reference proteome</keyword>
<evidence type="ECO:0000259" key="2">
    <source>
        <dbReference type="Pfam" id="PF00275"/>
    </source>
</evidence>
<dbReference type="SUPFAM" id="SSF55205">
    <property type="entry name" value="EPT/RTPC-like"/>
    <property type="match status" value="1"/>
</dbReference>
<reference evidence="4" key="1">
    <citation type="submission" date="2024-07" db="EMBL/GenBank/DDBJ databases">
        <title>Two chromosome-level genome assemblies of Korean endemic species Abeliophyllum distichum and Forsythia ovata (Oleaceae).</title>
        <authorList>
            <person name="Jang H."/>
        </authorList>
    </citation>
    <scope>NUCLEOTIDE SEQUENCE [LARGE SCALE GENOMIC DNA]</scope>
</reference>
<feature type="domain" description="Enolpyruvate transferase" evidence="2">
    <location>
        <begin position="1"/>
        <end position="105"/>
    </location>
</feature>
<dbReference type="InterPro" id="IPR001986">
    <property type="entry name" value="Enolpyruvate_Tfrase_dom"/>
</dbReference>
<organism evidence="3 4">
    <name type="scientific">Forsythia ovata</name>
    <dbReference type="NCBI Taxonomy" id="205694"/>
    <lineage>
        <taxon>Eukaryota</taxon>
        <taxon>Viridiplantae</taxon>
        <taxon>Streptophyta</taxon>
        <taxon>Embryophyta</taxon>
        <taxon>Tracheophyta</taxon>
        <taxon>Spermatophyta</taxon>
        <taxon>Magnoliopsida</taxon>
        <taxon>eudicotyledons</taxon>
        <taxon>Gunneridae</taxon>
        <taxon>Pentapetalae</taxon>
        <taxon>asterids</taxon>
        <taxon>lamiids</taxon>
        <taxon>Lamiales</taxon>
        <taxon>Oleaceae</taxon>
        <taxon>Forsythieae</taxon>
        <taxon>Forsythia</taxon>
    </lineage>
</organism>
<dbReference type="AlphaFoldDB" id="A0ABD1QSL3"/>
<dbReference type="Pfam" id="PF00275">
    <property type="entry name" value="EPSP_synthase"/>
    <property type="match status" value="1"/>
</dbReference>
<name>A0ABD1QSL3_9LAMI</name>
<dbReference type="Gene3D" id="3.65.10.10">
    <property type="entry name" value="Enolpyruvate transferase domain"/>
    <property type="match status" value="1"/>
</dbReference>
<dbReference type="InterPro" id="IPR013792">
    <property type="entry name" value="RNA3'P_cycl/enolpyr_Trfase_a/b"/>
</dbReference>